<dbReference type="InterPro" id="IPR029060">
    <property type="entry name" value="PIN-like_dom_sf"/>
</dbReference>
<name>A0A5C4S812_CHLTI</name>
<dbReference type="InterPro" id="IPR002716">
    <property type="entry name" value="PIN_dom"/>
</dbReference>
<dbReference type="GO" id="GO:0004521">
    <property type="term" value="F:RNA endonuclease activity"/>
    <property type="evidence" value="ECO:0007669"/>
    <property type="project" value="InterPro"/>
</dbReference>
<proteinExistence type="predicted"/>
<evidence type="ECO:0000259" key="1">
    <source>
        <dbReference type="Pfam" id="PF01850"/>
    </source>
</evidence>
<dbReference type="PANTHER" id="PTHR42188">
    <property type="entry name" value="23S RRNA-SPECIFIC ENDONUCLEASE VAPC20"/>
    <property type="match status" value="1"/>
</dbReference>
<feature type="domain" description="PIN" evidence="1">
    <location>
        <begin position="5"/>
        <end position="130"/>
    </location>
</feature>
<dbReference type="OrthoDB" id="196926at2"/>
<dbReference type="AlphaFoldDB" id="A0A5C4S812"/>
<evidence type="ECO:0000313" key="3">
    <source>
        <dbReference type="Proteomes" id="UP000308271"/>
    </source>
</evidence>
<dbReference type="PANTHER" id="PTHR42188:SF1">
    <property type="entry name" value="23S RRNA-SPECIFIC ENDONUCLEASE VAPC20"/>
    <property type="match status" value="1"/>
</dbReference>
<comment type="caution">
    <text evidence="2">The sequence shown here is derived from an EMBL/GenBank/DDBJ whole genome shotgun (WGS) entry which is preliminary data.</text>
</comment>
<dbReference type="Proteomes" id="UP000308271">
    <property type="component" value="Unassembled WGS sequence"/>
</dbReference>
<dbReference type="RefSeq" id="WP_139456977.1">
    <property type="nucleotide sequence ID" value="NZ_VDCH01000012.1"/>
</dbReference>
<keyword evidence="3" id="KW-1185">Reference proteome</keyword>
<sequence length="138" mass="15572">MNNQVFVDTSALIAIGNKRDAFHSQAIEVNDRLVRSNSFFVTSNAVLLEFGNAFSTVNLKPFSIRLIDAVMQSKKWKSIVVDENIMNRGFALYRQMADKDWGFVDCTSIVLAKSLGIQDVFSTDHHFEQAGLNILLKR</sequence>
<dbReference type="Gene3D" id="3.40.50.1010">
    <property type="entry name" value="5'-nuclease"/>
    <property type="match status" value="1"/>
</dbReference>
<gene>
    <name evidence="2" type="ORF">FGF66_07130</name>
</gene>
<accession>A0A5C4S812</accession>
<dbReference type="Pfam" id="PF01850">
    <property type="entry name" value="PIN"/>
    <property type="match status" value="1"/>
</dbReference>
<organism evidence="2 3">
    <name type="scientific">Chlorobaculum thiosulfatiphilum</name>
    <name type="common">Chlorobium limicola f.sp. thiosulfatophilum</name>
    <dbReference type="NCBI Taxonomy" id="115852"/>
    <lineage>
        <taxon>Bacteria</taxon>
        <taxon>Pseudomonadati</taxon>
        <taxon>Chlorobiota</taxon>
        <taxon>Chlorobiia</taxon>
        <taxon>Chlorobiales</taxon>
        <taxon>Chlorobiaceae</taxon>
        <taxon>Chlorobaculum</taxon>
    </lineage>
</organism>
<dbReference type="InterPro" id="IPR039018">
    <property type="entry name" value="VapC20-like"/>
</dbReference>
<reference evidence="2 3" key="1">
    <citation type="submission" date="2019-05" db="EMBL/GenBank/DDBJ databases">
        <title>Draft Whole-Genome sequence of the green sulfur bacterium Chlorobaculum thiosulfatiphilum DSM 249.</title>
        <authorList>
            <person name="Meyer T.E."/>
            <person name="Kyndt J.A."/>
        </authorList>
    </citation>
    <scope>NUCLEOTIDE SEQUENCE [LARGE SCALE GENOMIC DNA]</scope>
    <source>
        <strain evidence="2 3">DSM 249</strain>
    </source>
</reference>
<dbReference type="SUPFAM" id="SSF88723">
    <property type="entry name" value="PIN domain-like"/>
    <property type="match status" value="1"/>
</dbReference>
<dbReference type="GO" id="GO:0016075">
    <property type="term" value="P:rRNA catabolic process"/>
    <property type="evidence" value="ECO:0007669"/>
    <property type="project" value="TreeGrafter"/>
</dbReference>
<dbReference type="EMBL" id="VDCH01000012">
    <property type="protein sequence ID" value="TNJ38891.1"/>
    <property type="molecule type" value="Genomic_DNA"/>
</dbReference>
<evidence type="ECO:0000313" key="2">
    <source>
        <dbReference type="EMBL" id="TNJ38891.1"/>
    </source>
</evidence>
<protein>
    <submittedName>
        <fullName evidence="2">Type II toxin-antitoxin system VapC family toxin</fullName>
    </submittedName>
</protein>